<evidence type="ECO:0000256" key="1">
    <source>
        <dbReference type="SAM" id="MobiDB-lite"/>
    </source>
</evidence>
<sequence length="307" mass="34749">MKSNVAYVEFGNKEHSEDPRMGNSKLGHVAIFRSLLSANWAEDTAKFALWVRLLGLATHKPTQVEFGGVSWKLHTGQLVTKAKILARKLKDPKGQEKTEKQVRDMLDFFESEGMISRSGTRHGTVITITNYGQYQSNCEVTKQVTNEVIIKPSDIKASDDGEVVNLVTNKVKQNKKLLEQEVNEQNNNTPLTPQEGNGERADKPKKRSPVRINYQEYLDVYNEEVGDSLPHATVLNDKRKRRFKKLIPKLATPNADGWRAYVRAFVRMAKPWYFGDNPSGWSADIDHLLKEDTLTAVREGKPSLTGR</sequence>
<protein>
    <submittedName>
        <fullName evidence="2">Bacteriophage replication protein O</fullName>
    </submittedName>
</protein>
<proteinExistence type="predicted"/>
<dbReference type="RefSeq" id="WP_006657644.1">
    <property type="nucleotide sequence ID" value="NZ_ABXW01000012.1"/>
</dbReference>
<dbReference type="eggNOG" id="COG0640">
    <property type="taxonomic scope" value="Bacteria"/>
</dbReference>
<accession>B6XBG3</accession>
<reference evidence="2 3" key="1">
    <citation type="submission" date="2008-10" db="EMBL/GenBank/DDBJ databases">
        <title>Draft genome sequence of Providencia alcalifaciens (DSM 30120).</title>
        <authorList>
            <person name="Sudarsanam P."/>
            <person name="Ley R."/>
            <person name="Guruge J."/>
            <person name="Turnbaugh P.J."/>
            <person name="Mahowald M."/>
            <person name="Liep D."/>
            <person name="Gordon J."/>
        </authorList>
    </citation>
    <scope>NUCLEOTIDE SEQUENCE [LARGE SCALE GENOMIC DNA]</scope>
    <source>
        <strain evidence="2 3">DSM 30120</strain>
    </source>
</reference>
<organism evidence="2 3">
    <name type="scientific">Providencia alcalifaciens DSM 30120</name>
    <dbReference type="NCBI Taxonomy" id="520999"/>
    <lineage>
        <taxon>Bacteria</taxon>
        <taxon>Pseudomonadati</taxon>
        <taxon>Pseudomonadota</taxon>
        <taxon>Gammaproteobacteria</taxon>
        <taxon>Enterobacterales</taxon>
        <taxon>Morganellaceae</taxon>
        <taxon>Providencia</taxon>
    </lineage>
</organism>
<feature type="region of interest" description="Disordered" evidence="1">
    <location>
        <begin position="180"/>
        <end position="208"/>
    </location>
</feature>
<dbReference type="EMBL" id="ABXW01000012">
    <property type="protein sequence ID" value="EEB47258.1"/>
    <property type="molecule type" value="Genomic_DNA"/>
</dbReference>
<name>B6XBG3_9GAMM</name>
<reference evidence="2 3" key="2">
    <citation type="submission" date="2008-10" db="EMBL/GenBank/DDBJ databases">
        <authorList>
            <person name="Fulton L."/>
            <person name="Clifton S."/>
            <person name="Fulton B."/>
            <person name="Xu J."/>
            <person name="Minx P."/>
            <person name="Pepin K.H."/>
            <person name="Johnson M."/>
            <person name="Bhonagiri V."/>
            <person name="Nash W.E."/>
            <person name="Mardis E.R."/>
            <person name="Wilson R.K."/>
        </authorList>
    </citation>
    <scope>NUCLEOTIDE SEQUENCE [LARGE SCALE GENOMIC DNA]</scope>
    <source>
        <strain evidence="2 3">DSM 30120</strain>
    </source>
</reference>
<gene>
    <name evidence="2" type="ORF">PROVALCAL_00672</name>
</gene>
<dbReference type="Proteomes" id="UP000003729">
    <property type="component" value="Unassembled WGS sequence"/>
</dbReference>
<dbReference type="GeneID" id="57292562"/>
<evidence type="ECO:0000313" key="2">
    <source>
        <dbReference type="EMBL" id="EEB47258.1"/>
    </source>
</evidence>
<evidence type="ECO:0000313" key="3">
    <source>
        <dbReference type="Proteomes" id="UP000003729"/>
    </source>
</evidence>
<comment type="caution">
    <text evidence="2">The sequence shown here is derived from an EMBL/GenBank/DDBJ whole genome shotgun (WGS) entry which is preliminary data.</text>
</comment>
<dbReference type="AlphaFoldDB" id="B6XBG3"/>